<evidence type="ECO:0000256" key="4">
    <source>
        <dbReference type="ARBA" id="ARBA00022692"/>
    </source>
</evidence>
<keyword evidence="4 7" id="KW-0812">Transmembrane</keyword>
<comment type="caution">
    <text evidence="8">The sequence shown here is derived from an EMBL/GenBank/DDBJ whole genome shotgun (WGS) entry which is preliminary data.</text>
</comment>
<dbReference type="Pfam" id="PF07681">
    <property type="entry name" value="DoxX"/>
    <property type="match status" value="1"/>
</dbReference>
<dbReference type="AlphaFoldDB" id="A0A5A7N7Z3"/>
<keyword evidence="3" id="KW-1003">Cell membrane</keyword>
<evidence type="ECO:0000256" key="2">
    <source>
        <dbReference type="ARBA" id="ARBA00006679"/>
    </source>
</evidence>
<feature type="transmembrane region" description="Helical" evidence="7">
    <location>
        <begin position="131"/>
        <end position="154"/>
    </location>
</feature>
<evidence type="ECO:0000256" key="3">
    <source>
        <dbReference type="ARBA" id="ARBA00022475"/>
    </source>
</evidence>
<comment type="similarity">
    <text evidence="2">Belongs to the DoxX family.</text>
</comment>
<organism evidence="8 9">
    <name type="scientific">Iodidimonas nitroreducens</name>
    <dbReference type="NCBI Taxonomy" id="1236968"/>
    <lineage>
        <taxon>Bacteria</taxon>
        <taxon>Pseudomonadati</taxon>
        <taxon>Pseudomonadota</taxon>
        <taxon>Alphaproteobacteria</taxon>
        <taxon>Iodidimonadales</taxon>
        <taxon>Iodidimonadaceae</taxon>
        <taxon>Iodidimonas</taxon>
    </lineage>
</organism>
<comment type="subcellular location">
    <subcellularLocation>
        <location evidence="1">Cell membrane</location>
        <topology evidence="1">Multi-pass membrane protein</topology>
    </subcellularLocation>
</comment>
<sequence>MTNSHMGSDSLVNKARSAYGLFNLTPEWLVLLVARIAIIHTFWSSASNKLAGVFELKPFQAMLFESEFGMPFPEVTALLAGWAEYALPFLLLIGLASRLAAAGILFMTLLIQFYVFWSADDFWVMMLQTHIFWAVPMLVIMKYGAGSLSVDALLKKTVFAR</sequence>
<reference evidence="8 9" key="1">
    <citation type="submission" date="2019-09" db="EMBL/GenBank/DDBJ databases">
        <title>NBRP : Genome information of microbial organism related human and environment.</title>
        <authorList>
            <person name="Hattori M."/>
            <person name="Oshima K."/>
            <person name="Inaba H."/>
            <person name="Suda W."/>
            <person name="Sakamoto M."/>
            <person name="Iino T."/>
            <person name="Kitahara M."/>
            <person name="Oshida Y."/>
            <person name="Iida T."/>
            <person name="Kudo T."/>
            <person name="Itoh T."/>
            <person name="Ohkuma M."/>
        </authorList>
    </citation>
    <scope>NUCLEOTIDE SEQUENCE [LARGE SCALE GENOMIC DNA]</scope>
    <source>
        <strain evidence="8 9">Q-1</strain>
    </source>
</reference>
<dbReference type="GO" id="GO:0005886">
    <property type="term" value="C:plasma membrane"/>
    <property type="evidence" value="ECO:0007669"/>
    <property type="project" value="UniProtKB-SubCell"/>
</dbReference>
<dbReference type="RefSeq" id="WP_081837157.1">
    <property type="nucleotide sequence ID" value="NZ_BKCN01000005.1"/>
</dbReference>
<feature type="transmembrane region" description="Helical" evidence="7">
    <location>
        <begin position="21"/>
        <end position="43"/>
    </location>
</feature>
<evidence type="ECO:0000256" key="7">
    <source>
        <dbReference type="SAM" id="Phobius"/>
    </source>
</evidence>
<dbReference type="Proteomes" id="UP000324996">
    <property type="component" value="Unassembled WGS sequence"/>
</dbReference>
<name>A0A5A7N7Z3_9PROT</name>
<dbReference type="EMBL" id="BKCN01000005">
    <property type="protein sequence ID" value="GER03755.1"/>
    <property type="molecule type" value="Genomic_DNA"/>
</dbReference>
<proteinExistence type="inferred from homology"/>
<gene>
    <name evidence="8" type="ORF">JCM17846_14370</name>
</gene>
<feature type="transmembrane region" description="Helical" evidence="7">
    <location>
        <begin position="75"/>
        <end position="93"/>
    </location>
</feature>
<evidence type="ECO:0000313" key="8">
    <source>
        <dbReference type="EMBL" id="GER03755.1"/>
    </source>
</evidence>
<accession>A0A5A7N7Z3</accession>
<evidence type="ECO:0000256" key="5">
    <source>
        <dbReference type="ARBA" id="ARBA00022989"/>
    </source>
</evidence>
<keyword evidence="6 7" id="KW-0472">Membrane</keyword>
<evidence type="ECO:0000313" key="9">
    <source>
        <dbReference type="Proteomes" id="UP000324996"/>
    </source>
</evidence>
<feature type="transmembrane region" description="Helical" evidence="7">
    <location>
        <begin position="100"/>
        <end position="119"/>
    </location>
</feature>
<keyword evidence="9" id="KW-1185">Reference proteome</keyword>
<keyword evidence="5 7" id="KW-1133">Transmembrane helix</keyword>
<evidence type="ECO:0000256" key="1">
    <source>
        <dbReference type="ARBA" id="ARBA00004651"/>
    </source>
</evidence>
<evidence type="ECO:0000256" key="6">
    <source>
        <dbReference type="ARBA" id="ARBA00023136"/>
    </source>
</evidence>
<protein>
    <recommendedName>
        <fullName evidence="10">DoxX family protein</fullName>
    </recommendedName>
</protein>
<evidence type="ECO:0008006" key="10">
    <source>
        <dbReference type="Google" id="ProtNLM"/>
    </source>
</evidence>
<dbReference type="InterPro" id="IPR032808">
    <property type="entry name" value="DoxX"/>
</dbReference>
<dbReference type="InterPro" id="IPR051907">
    <property type="entry name" value="DoxX-like_oxidoreductase"/>
</dbReference>
<dbReference type="PANTHER" id="PTHR33452:SF1">
    <property type="entry name" value="INNER MEMBRANE PROTEIN YPHA-RELATED"/>
    <property type="match status" value="1"/>
</dbReference>
<dbReference type="PANTHER" id="PTHR33452">
    <property type="entry name" value="OXIDOREDUCTASE CATD-RELATED"/>
    <property type="match status" value="1"/>
</dbReference>